<feature type="region of interest" description="Disordered" evidence="4">
    <location>
        <begin position="133"/>
        <end position="182"/>
    </location>
</feature>
<dbReference type="Pfam" id="PF04097">
    <property type="entry name" value="Nic96"/>
    <property type="match status" value="1"/>
</dbReference>
<dbReference type="InterPro" id="IPR007231">
    <property type="entry name" value="Nucleoporin_int_Nup93/Nic96"/>
</dbReference>
<sequence length="1138" mass="124183">MSSIFSTSKPTTNIFGAATTSAQSSAPQTSSLFGNFGSSQPQQTAIPAITFTSPSNSSTQPQQPQSSVSSLFSNLGTSQPQQQSTSGGSANIFGTAQPAGSTGGGGLFGTSQAASTSGAGGLFGNTQSAGSSLFAPKNTSATQPTASSLFAPKQQNNPSGQISQGPQQQQDGQQLAQGATKAPQPAYFDNLLEKGRKRSHDADGGPGFRDLPSLQLGLGDIAKRVREIGGVGTQTQGGRAADSRAHYLLAASGVNPGTTRRDLDSLAVQPSPGTVQQPPDWDPDTHKFVEQLQQQSTLRMISDGLERAQRNFDAYLEENVDLNWELQRKKIYEHFGLTPKNLDASDDFADGPGGKGAFGKSMRKGRSKMNTAGKSTLNRSIFGQSSLQKSVIGTPGMGSGNATLFADVAEKTNAPPPVQDDRFLREKQRKFAEKVQALNRARLDEVSFPVLSEFKSVETQAGGDSPRQLGDSYDALIEMTEESKAKERQYAEDYLDEVPNSQRSIRIRKRIIDGSRACLEKAFFTELESLVARNPKEANIGGVPTTINKVRAYIRIRAARRDLIPDGTELKTLDDDYCWALVFFLLRSGLVKEAAEYVVSNSTAFKTIDRNLVTYITNYATSSDRRLERKVQDHINREYSKQTRVAPDNQNDPYQLACYKIIGRCELSKRSIDSIQQGVEDWIWLQFSLAREVNRVEESAGDVFGLDEVRETIHEIGQRHFSKGAEGMGGYGTFFFLQILGGMFEQAVSYLYSYSYVAAVHFAIALDFYGFLRVSDFSVTDTELLTFNTKELPQISFGRMVGYYTRDFRAGNVESAVDYLTLICLNADLPGAIGKSQSSLCHEALRELVLETREFAQLLGDIRSDGIRLKGAIEKRLKLIALADQEEFLKVVTIQAASVADDNGRVTDAVLLYHLAEDYENVISIINRALSEAIAVDIGQEQMRLQPLKPRIVDQNPQQQQQEGSSLSLVSVDDPIVLAKNIIQLYNENAMYNQKIRPINRDVCGILLRMNEAKSRVAAGQWSEALDIILDLNLLPLKAHASIPTIRAAATAFNALPPTVSRNIGPLLLWTITAIGKQRELLASRQYGGGEGGTNAQISDELLGSARDLMVFAGLVKYRLGERVWEAVCGVGGDVGVY</sequence>
<evidence type="ECO:0000256" key="2">
    <source>
        <dbReference type="ARBA" id="ARBA00010186"/>
    </source>
</evidence>
<organism evidence="5 6">
    <name type="scientific">Cladonia borealis</name>
    <dbReference type="NCBI Taxonomy" id="184061"/>
    <lineage>
        <taxon>Eukaryota</taxon>
        <taxon>Fungi</taxon>
        <taxon>Dikarya</taxon>
        <taxon>Ascomycota</taxon>
        <taxon>Pezizomycotina</taxon>
        <taxon>Lecanoromycetes</taxon>
        <taxon>OSLEUM clade</taxon>
        <taxon>Lecanoromycetidae</taxon>
        <taxon>Lecanorales</taxon>
        <taxon>Lecanorineae</taxon>
        <taxon>Cladoniaceae</taxon>
        <taxon>Cladonia</taxon>
    </lineage>
</organism>
<comment type="caution">
    <text evidence="5">The sequence shown here is derived from an EMBL/GenBank/DDBJ whole genome shotgun (WGS) entry which is preliminary data.</text>
</comment>
<dbReference type="GO" id="GO:0017056">
    <property type="term" value="F:structural constituent of nuclear pore"/>
    <property type="evidence" value="ECO:0007669"/>
    <property type="project" value="InterPro"/>
</dbReference>
<feature type="region of interest" description="Disordered" evidence="4">
    <location>
        <begin position="19"/>
        <end position="98"/>
    </location>
</feature>
<feature type="compositionally biased region" description="Low complexity" evidence="4">
    <location>
        <begin position="19"/>
        <end position="31"/>
    </location>
</feature>
<feature type="compositionally biased region" description="Low complexity" evidence="4">
    <location>
        <begin position="50"/>
        <end position="89"/>
    </location>
</feature>
<dbReference type="GO" id="GO:0016973">
    <property type="term" value="P:poly(A)+ mRNA export from nucleus"/>
    <property type="evidence" value="ECO:0007669"/>
    <property type="project" value="TreeGrafter"/>
</dbReference>
<evidence type="ECO:0000313" key="5">
    <source>
        <dbReference type="EMBL" id="KAK0508504.1"/>
    </source>
</evidence>
<dbReference type="GO" id="GO:0005643">
    <property type="term" value="C:nuclear pore"/>
    <property type="evidence" value="ECO:0007669"/>
    <property type="project" value="InterPro"/>
</dbReference>
<reference evidence="5" key="1">
    <citation type="submission" date="2023-03" db="EMBL/GenBank/DDBJ databases">
        <title>Complete genome of Cladonia borealis.</title>
        <authorList>
            <person name="Park H."/>
        </authorList>
    </citation>
    <scope>NUCLEOTIDE SEQUENCE</scope>
    <source>
        <strain evidence="5">ANT050790</strain>
    </source>
</reference>
<accession>A0AA39QV70</accession>
<keyword evidence="3" id="KW-0539">Nucleus</keyword>
<gene>
    <name evidence="5" type="ORF">JMJ35_008780</name>
</gene>
<dbReference type="EMBL" id="JAFEKC020000020">
    <property type="protein sequence ID" value="KAK0508504.1"/>
    <property type="molecule type" value="Genomic_DNA"/>
</dbReference>
<feature type="compositionally biased region" description="Polar residues" evidence="4">
    <location>
        <begin position="32"/>
        <end position="45"/>
    </location>
</feature>
<comment type="subcellular location">
    <subcellularLocation>
        <location evidence="1">Nucleus envelope</location>
    </subcellularLocation>
</comment>
<dbReference type="GO" id="GO:0006606">
    <property type="term" value="P:protein import into nucleus"/>
    <property type="evidence" value="ECO:0007669"/>
    <property type="project" value="TreeGrafter"/>
</dbReference>
<evidence type="ECO:0000256" key="1">
    <source>
        <dbReference type="ARBA" id="ARBA00004259"/>
    </source>
</evidence>
<proteinExistence type="inferred from homology"/>
<feature type="compositionally biased region" description="Low complexity" evidence="4">
    <location>
        <begin position="160"/>
        <end position="178"/>
    </location>
</feature>
<name>A0AA39QV70_9LECA</name>
<dbReference type="PANTHER" id="PTHR11225:SF4">
    <property type="entry name" value="NUCLEAR PORE COMPLEX PROTEIN NUP93"/>
    <property type="match status" value="1"/>
</dbReference>
<keyword evidence="6" id="KW-1185">Reference proteome</keyword>
<dbReference type="PANTHER" id="PTHR11225">
    <property type="entry name" value="NUCLEAR PORE COMPLEX PROTEIN NUP93 NUCLEOPORIN NUP93 DEAD EYE PROTEIN"/>
    <property type="match status" value="1"/>
</dbReference>
<dbReference type="AlphaFoldDB" id="A0AA39QV70"/>
<dbReference type="Proteomes" id="UP001166286">
    <property type="component" value="Unassembled WGS sequence"/>
</dbReference>
<evidence type="ECO:0000256" key="4">
    <source>
        <dbReference type="SAM" id="MobiDB-lite"/>
    </source>
</evidence>
<feature type="compositionally biased region" description="Polar residues" evidence="4">
    <location>
        <begin position="133"/>
        <end position="159"/>
    </location>
</feature>
<protein>
    <recommendedName>
        <fullName evidence="7">Nuclear pore protein</fullName>
    </recommendedName>
</protein>
<comment type="similarity">
    <text evidence="2">Belongs to the nucleoporin interacting component (NIC) family.</text>
</comment>
<evidence type="ECO:0000256" key="3">
    <source>
        <dbReference type="ARBA" id="ARBA00023242"/>
    </source>
</evidence>
<evidence type="ECO:0000313" key="6">
    <source>
        <dbReference type="Proteomes" id="UP001166286"/>
    </source>
</evidence>
<evidence type="ECO:0008006" key="7">
    <source>
        <dbReference type="Google" id="ProtNLM"/>
    </source>
</evidence>